<gene>
    <name evidence="5" type="ORF">PSRA_1516</name>
</gene>
<dbReference type="Pfam" id="PF10634">
    <property type="entry name" value="Iron_transport"/>
    <property type="match status" value="1"/>
</dbReference>
<reference evidence="5 6" key="1">
    <citation type="journal article" date="2017" name="BMC Genomics">
        <title>Comparative genomic and phylogenomic analyses of the Bifidobacteriaceae family.</title>
        <authorList>
            <person name="Lugli G.A."/>
            <person name="Milani C."/>
            <person name="Turroni F."/>
            <person name="Duranti S."/>
            <person name="Mancabelli L."/>
            <person name="Mangifesta M."/>
            <person name="Ferrario C."/>
            <person name="Modesto M."/>
            <person name="Mattarelli P."/>
            <person name="Jiri K."/>
            <person name="van Sinderen D."/>
            <person name="Ventura M."/>
        </authorList>
    </citation>
    <scope>NUCLEOTIDE SEQUENCE [LARGE SCALE GENOMIC DNA]</scope>
    <source>
        <strain evidence="5 6">DSM 24742</strain>
    </source>
</reference>
<name>A0A261EV09_9BIFI</name>
<dbReference type="Proteomes" id="UP000216725">
    <property type="component" value="Unassembled WGS sequence"/>
</dbReference>
<dbReference type="InterPro" id="IPR038482">
    <property type="entry name" value="Tp34-type_sf"/>
</dbReference>
<comment type="caution">
    <text evidence="5">The sequence shown here is derived from an EMBL/GenBank/DDBJ whole genome shotgun (WGS) entry which is preliminary data.</text>
</comment>
<dbReference type="OrthoDB" id="1495621at2"/>
<keyword evidence="6" id="KW-1185">Reference proteome</keyword>
<evidence type="ECO:0000256" key="4">
    <source>
        <dbReference type="SAM" id="SignalP"/>
    </source>
</evidence>
<dbReference type="Gene3D" id="2.60.40.2480">
    <property type="entry name" value="Periplasmic metal-binding protein Tp34-type"/>
    <property type="match status" value="1"/>
</dbReference>
<dbReference type="EMBL" id="MWWR01000017">
    <property type="protein sequence ID" value="OZG50486.1"/>
    <property type="molecule type" value="Genomic_DNA"/>
</dbReference>
<organism evidence="5 6">
    <name type="scientific">Pseudoscardovia radai</name>
    <dbReference type="NCBI Taxonomy" id="987066"/>
    <lineage>
        <taxon>Bacteria</taxon>
        <taxon>Bacillati</taxon>
        <taxon>Actinomycetota</taxon>
        <taxon>Actinomycetes</taxon>
        <taxon>Bifidobacteriales</taxon>
        <taxon>Bifidobacteriaceae</taxon>
        <taxon>Pseudoscardovia</taxon>
    </lineage>
</organism>
<feature type="region of interest" description="Disordered" evidence="3">
    <location>
        <begin position="23"/>
        <end position="59"/>
    </location>
</feature>
<feature type="compositionally biased region" description="Low complexity" evidence="3">
    <location>
        <begin position="23"/>
        <end position="57"/>
    </location>
</feature>
<dbReference type="RefSeq" id="WP_094661312.1">
    <property type="nucleotide sequence ID" value="NZ_MWWR01000017.1"/>
</dbReference>
<evidence type="ECO:0000256" key="1">
    <source>
        <dbReference type="ARBA" id="ARBA00010013"/>
    </source>
</evidence>
<sequence length="214" mass="22277">MKKKHVASIAALALLTAFGTAACGSSASSGSAASDTTASDTTASASAADDSSSSDSAGFEEISIGDDIEAGPLNIGAVYFQPVDMEPAGMGLSAAEASFHLEADIHALADNNLGYATGDFVPDCTVEYAIVNNETGETADSGTFMQMNASDGMHYGGNVKLTDAGSYTLKLTIHSPAENGWMLHTDSETGVTGHFWTEPLEVEWTNWDYTPVEW</sequence>
<feature type="chain" id="PRO_5038639850" evidence="4">
    <location>
        <begin position="23"/>
        <end position="214"/>
    </location>
</feature>
<dbReference type="AlphaFoldDB" id="A0A261EV09"/>
<dbReference type="InterPro" id="IPR018470">
    <property type="entry name" value="Metal-bd_Tp34-typ"/>
</dbReference>
<accession>A0A261EV09</accession>
<comment type="similarity">
    <text evidence="1">Belongs to the UPF0423 family.</text>
</comment>
<evidence type="ECO:0000313" key="5">
    <source>
        <dbReference type="EMBL" id="OZG50486.1"/>
    </source>
</evidence>
<protein>
    <submittedName>
        <fullName evidence="5">Amino acid ABC transporter substrate-binding protein</fullName>
    </submittedName>
</protein>
<proteinExistence type="inferred from homology"/>
<evidence type="ECO:0000256" key="2">
    <source>
        <dbReference type="ARBA" id="ARBA00022729"/>
    </source>
</evidence>
<evidence type="ECO:0000256" key="3">
    <source>
        <dbReference type="SAM" id="MobiDB-lite"/>
    </source>
</evidence>
<evidence type="ECO:0000313" key="6">
    <source>
        <dbReference type="Proteomes" id="UP000216725"/>
    </source>
</evidence>
<dbReference type="PROSITE" id="PS51257">
    <property type="entry name" value="PROKAR_LIPOPROTEIN"/>
    <property type="match status" value="1"/>
</dbReference>
<keyword evidence="2 4" id="KW-0732">Signal</keyword>
<feature type="signal peptide" evidence="4">
    <location>
        <begin position="1"/>
        <end position="22"/>
    </location>
</feature>